<dbReference type="EMBL" id="KN837113">
    <property type="protein sequence ID" value="KIJ45258.1"/>
    <property type="molecule type" value="Genomic_DNA"/>
</dbReference>
<sequence>MDSVIRRRKVLPDVPEDISIEEHLAHLNDPNYPIDEVDRQEWYDDDDLESQKSPTRDTRYTYGEKTLDYSDLDSTSYSRSSSRIATSRAPFNTADEEVDESPYPEVRASVPSVDDPSIPCNTFRTWSIGLVLSILIAGLNQFFSTRGPSIYITPIVIQLIALPIGKAFERVLPSHQFKWKVPFINKEYTWSFNPGPFNVKEHTLITVMANVSAGGAYATDVILAQRINTGFNNIGYALLLCLSSQVMGFAVAGFLRPFLIWPPAMLWPASLVNCTLLTTLHKTYATKETKHISRQRFFLYVFLAGFCYYFLPGYLFTALSVFNWVCWIAPQNPVVNALFGTNTGLGMGLLTFDWSMISWFGSPLMTPWWAEANVLAGLVIFYWIICPILYFKNALYAKFMPISSPTGYDNTGNVYDFSRVIGSDGRFDEEAYLEYSPLYLPTTFAVAYGLQFALFTSSIVHIGLWYGKDILRRFKLSLRDEKDIHCRLMAAYPEVPLWWYIALGLSSFVLGIVAIEVYNTQLPIWAYVIAIALAAVYMIPAGIIVAVSNQYVALNVISEAIGGALLPGRPVAVMIMKAYSQNTLGQALAFSGDLKLGHYMKIPPRLMFLTQVASTLVVVFVVNGVQEWQLANIPGLCTPDQVNNFFCPQLETFNTAGTIWGGIGVSRIFGHGALYYPFVWFFIIGAVLPIPFYLAARRWPTSMFKFINIPVIFSICTYIPPASGINVISWALVGFVFQSWIRKRHFRWWMRFNYILSAGLDAGVALGIVIIFFALQLPKGGINLDWWGNNVWINTLDAQGVPFITLAANETFGPKVGEFH</sequence>
<gene>
    <name evidence="11" type="ORF">M422DRAFT_207611</name>
</gene>
<keyword evidence="6" id="KW-0653">Protein transport</keyword>
<reference evidence="11 12" key="1">
    <citation type="submission" date="2014-06" db="EMBL/GenBank/DDBJ databases">
        <title>Evolutionary Origins and Diversification of the Mycorrhizal Mutualists.</title>
        <authorList>
            <consortium name="DOE Joint Genome Institute"/>
            <consortium name="Mycorrhizal Genomics Consortium"/>
            <person name="Kohler A."/>
            <person name="Kuo A."/>
            <person name="Nagy L.G."/>
            <person name="Floudas D."/>
            <person name="Copeland A."/>
            <person name="Barry K.W."/>
            <person name="Cichocki N."/>
            <person name="Veneault-Fourrey C."/>
            <person name="LaButti K."/>
            <person name="Lindquist E.A."/>
            <person name="Lipzen A."/>
            <person name="Lundell T."/>
            <person name="Morin E."/>
            <person name="Murat C."/>
            <person name="Riley R."/>
            <person name="Ohm R."/>
            <person name="Sun H."/>
            <person name="Tunlid A."/>
            <person name="Henrissat B."/>
            <person name="Grigoriev I.V."/>
            <person name="Hibbett D.S."/>
            <person name="Martin F."/>
        </authorList>
    </citation>
    <scope>NUCLEOTIDE SEQUENCE [LARGE SCALE GENOMIC DNA]</scope>
    <source>
        <strain evidence="11 12">SS14</strain>
    </source>
</reference>
<comment type="subcellular location">
    <subcellularLocation>
        <location evidence="1">Membrane</location>
        <topology evidence="1">Multi-pass membrane protein</topology>
    </subcellularLocation>
</comment>
<dbReference type="AlphaFoldDB" id="A0A0C9UQP7"/>
<evidence type="ECO:0000256" key="2">
    <source>
        <dbReference type="ARBA" id="ARBA00008807"/>
    </source>
</evidence>
<evidence type="ECO:0000313" key="11">
    <source>
        <dbReference type="EMBL" id="KIJ45258.1"/>
    </source>
</evidence>
<feature type="transmembrane region" description="Helical" evidence="10">
    <location>
        <begin position="752"/>
        <end position="775"/>
    </location>
</feature>
<keyword evidence="12" id="KW-1185">Reference proteome</keyword>
<dbReference type="GO" id="GO:0016020">
    <property type="term" value="C:membrane"/>
    <property type="evidence" value="ECO:0007669"/>
    <property type="project" value="UniProtKB-SubCell"/>
</dbReference>
<feature type="transmembrane region" description="Helical" evidence="10">
    <location>
        <begin position="524"/>
        <end position="547"/>
    </location>
</feature>
<feature type="region of interest" description="Disordered" evidence="9">
    <location>
        <begin position="85"/>
        <end position="110"/>
    </location>
</feature>
<evidence type="ECO:0000256" key="6">
    <source>
        <dbReference type="ARBA" id="ARBA00022927"/>
    </source>
</evidence>
<dbReference type="NCBIfam" id="TIGR00727">
    <property type="entry name" value="ISP4_OPT"/>
    <property type="match status" value="1"/>
</dbReference>
<feature type="transmembrane region" description="Helical" evidence="10">
    <location>
        <begin position="372"/>
        <end position="391"/>
    </location>
</feature>
<keyword evidence="8 10" id="KW-0472">Membrane</keyword>
<feature type="transmembrane region" description="Helical" evidence="10">
    <location>
        <begin position="297"/>
        <end position="325"/>
    </location>
</feature>
<evidence type="ECO:0000256" key="5">
    <source>
        <dbReference type="ARBA" id="ARBA00022856"/>
    </source>
</evidence>
<evidence type="ECO:0000256" key="10">
    <source>
        <dbReference type="SAM" id="Phobius"/>
    </source>
</evidence>
<feature type="transmembrane region" description="Helical" evidence="10">
    <location>
        <begin position="445"/>
        <end position="466"/>
    </location>
</feature>
<dbReference type="GO" id="GO:0035673">
    <property type="term" value="F:oligopeptide transmembrane transporter activity"/>
    <property type="evidence" value="ECO:0007669"/>
    <property type="project" value="InterPro"/>
</dbReference>
<comment type="similarity">
    <text evidence="2">Belongs to the oligopeptide OPT transporter family.</text>
</comment>
<keyword evidence="3" id="KW-0813">Transport</keyword>
<name>A0A0C9UQP7_SPHS4</name>
<organism evidence="11 12">
    <name type="scientific">Sphaerobolus stellatus (strain SS14)</name>
    <dbReference type="NCBI Taxonomy" id="990650"/>
    <lineage>
        <taxon>Eukaryota</taxon>
        <taxon>Fungi</taxon>
        <taxon>Dikarya</taxon>
        <taxon>Basidiomycota</taxon>
        <taxon>Agaricomycotina</taxon>
        <taxon>Agaricomycetes</taxon>
        <taxon>Phallomycetidae</taxon>
        <taxon>Geastrales</taxon>
        <taxon>Sphaerobolaceae</taxon>
        <taxon>Sphaerobolus</taxon>
    </lineage>
</organism>
<dbReference type="PANTHER" id="PTHR22601">
    <property type="entry name" value="ISP4 LIKE PROTEIN"/>
    <property type="match status" value="1"/>
</dbReference>
<evidence type="ECO:0000313" key="12">
    <source>
        <dbReference type="Proteomes" id="UP000054279"/>
    </source>
</evidence>
<evidence type="ECO:0000256" key="8">
    <source>
        <dbReference type="ARBA" id="ARBA00023136"/>
    </source>
</evidence>
<feature type="transmembrane region" description="Helical" evidence="10">
    <location>
        <begin position="337"/>
        <end position="360"/>
    </location>
</feature>
<evidence type="ECO:0000256" key="4">
    <source>
        <dbReference type="ARBA" id="ARBA00022692"/>
    </source>
</evidence>
<feature type="transmembrane region" description="Helical" evidence="10">
    <location>
        <begin position="606"/>
        <end position="625"/>
    </location>
</feature>
<feature type="transmembrane region" description="Helical" evidence="10">
    <location>
        <begin position="497"/>
        <end position="518"/>
    </location>
</feature>
<evidence type="ECO:0000256" key="9">
    <source>
        <dbReference type="SAM" id="MobiDB-lite"/>
    </source>
</evidence>
<protein>
    <recommendedName>
        <fullName evidence="13">Glutathione transporter</fullName>
    </recommendedName>
</protein>
<dbReference type="InterPro" id="IPR004648">
    <property type="entry name" value="Oligpept_transpt"/>
</dbReference>
<evidence type="ECO:0000256" key="3">
    <source>
        <dbReference type="ARBA" id="ARBA00022448"/>
    </source>
</evidence>
<dbReference type="GO" id="GO:0015031">
    <property type="term" value="P:protein transport"/>
    <property type="evidence" value="ECO:0007669"/>
    <property type="project" value="UniProtKB-KW"/>
</dbReference>
<dbReference type="Pfam" id="PF03169">
    <property type="entry name" value="OPT"/>
    <property type="match status" value="1"/>
</dbReference>
<keyword evidence="5" id="KW-0571">Peptide transport</keyword>
<dbReference type="Proteomes" id="UP000054279">
    <property type="component" value="Unassembled WGS sequence"/>
</dbReference>
<accession>A0A0C9UQP7</accession>
<evidence type="ECO:0000256" key="1">
    <source>
        <dbReference type="ARBA" id="ARBA00004141"/>
    </source>
</evidence>
<feature type="transmembrane region" description="Helical" evidence="10">
    <location>
        <begin position="265"/>
        <end position="285"/>
    </location>
</feature>
<feature type="transmembrane region" description="Helical" evidence="10">
    <location>
        <begin position="674"/>
        <end position="694"/>
    </location>
</feature>
<dbReference type="InterPro" id="IPR004813">
    <property type="entry name" value="OPT"/>
</dbReference>
<feature type="transmembrane region" description="Helical" evidence="10">
    <location>
        <begin position="236"/>
        <end position="259"/>
    </location>
</feature>
<dbReference type="OrthoDB" id="9986677at2759"/>
<keyword evidence="4 10" id="KW-0812">Transmembrane</keyword>
<keyword evidence="7 10" id="KW-1133">Transmembrane helix</keyword>
<evidence type="ECO:0000256" key="7">
    <source>
        <dbReference type="ARBA" id="ARBA00022989"/>
    </source>
</evidence>
<proteinExistence type="inferred from homology"/>
<dbReference type="HOGENOM" id="CLU_004965_1_1_1"/>
<evidence type="ECO:0008006" key="13">
    <source>
        <dbReference type="Google" id="ProtNLM"/>
    </source>
</evidence>
<dbReference type="NCBIfam" id="TIGR00728">
    <property type="entry name" value="OPT_sfam"/>
    <property type="match status" value="1"/>
</dbReference>
<feature type="transmembrane region" description="Helical" evidence="10">
    <location>
        <begin position="706"/>
        <end position="732"/>
    </location>
</feature>